<evidence type="ECO:0000313" key="7">
    <source>
        <dbReference type="EMBL" id="BAY98466.1"/>
    </source>
</evidence>
<proteinExistence type="predicted"/>
<dbReference type="InterPro" id="IPR041664">
    <property type="entry name" value="AAA_16"/>
</dbReference>
<dbReference type="Proteomes" id="UP000218785">
    <property type="component" value="Chromosome"/>
</dbReference>
<protein>
    <recommendedName>
        <fullName evidence="2">histidine kinase</fullName>
        <ecNumber evidence="2">2.7.13.3</ecNumber>
    </recommendedName>
</protein>
<dbReference type="InterPro" id="IPR004358">
    <property type="entry name" value="Sig_transdc_His_kin-like_C"/>
</dbReference>
<dbReference type="InterPro" id="IPR003594">
    <property type="entry name" value="HATPase_dom"/>
</dbReference>
<dbReference type="KEGG" id="ttq:NIES37_24160"/>
<dbReference type="InterPro" id="IPR005467">
    <property type="entry name" value="His_kinase_dom"/>
</dbReference>
<sequence>MYVNYYILPFQLGNIGSERPTLGKGETIVLTSIIPGYDILEIISEGINTTVYRARSQKNQQRVVLKVLKAEYPSFEQITRFKHEYKTTENLNCEGIVKVYSLESYQNRLVLVAEDFGGISLKQFLSLQQLSEANFLKIAVQLAKALLSLHQNRIIHKDIKPANIIVNPQTGIVKITDFSIASHLDKETPQLTNSHQLEGTVAYMSPEQTGRMNRAVDYRSDFYSLGITFYEMLTGQLPFVTDDLLEMFHSHIAKPVTPITQLKPEVSRTIAAIVMKLIAKNAEDRYQSALGLLADLELCLEQLETTGHIPNFTPGQRDRTSQLLIPQQLYGRESEAIALLQAFERISQGKSEIMLVSGYSGIGKSSLVNEVHKPIVRQRGYFIDGKFDQFKRNIPYASVIQAFQSLMQQLLTESSDRLTAWKEKLLQALGSNGQVIIDVIPEVELIIGKQPEVPQLGAAESLNRFHRLFQSFIQVFAQQSHPLVIFLDDLQWADSASLKLIQVLMTNPDSHYLLLIGAYRDNEVGPSHPLIKTLEEIAQADTVINSIVLRPLELPYVYQLLIDTLGDSEIILELAKILFNKTQGNPFFLTQLIKALYQENILKFDFNQGVWCWDIQQIQTKNLVDKDVVDLVARNIQKLPEATQTALQLAACIGNRFSLDVLAIVSSNNLQRLAEALQPALQLGLILPLNNEYRIPLLFATEELAVLDFDESHISYKFLHDRVQQAAYSLIPNHQRKVTHLKIGQQLLQNTPAEQLEENIFDIINQLNVGASLISKPSQKQHLAELNLLAGKKAKAATAYLVAIAYLNTGIKLLAADSWFSEYDLTLALMVEAAEAAYLGGDYQLMENLASQVLQNARTLLDKVKIYEVKIQAYVAQSKQPEAIKTALTVLELLGVRFPDAPSEADISESLQATQLILTGRSFEDLIDLPAMTDPQILAVMRIIATVTAAVYQAVPMLLPLIVFKQVRLSVQYGNAPVSTLAYAWYGVILCGVIGDIDAGDRAGKLALDLLSNLQGKALQTSTFNMIYPFVKPWKHHIRESLLPLLDAHHNGLETGDLEYSAYCAYNYCSLSYFLGKELKTLEPEMAIYSQVLDKIKQEVAHNYLKVFRQSLLHLISDISFPGKLAGVAYDEENMLPLHLQANDRYAIGTLYVNKLILCYLFGEYQQAAEVADLAKEYLDGVTGSFMVPVFHFYDSLTQLAMLAYTPSLEKESLWLRVVANQEKLKTWANHAPMNHKHKYCLVKAEYHRALGEYLEAMEYYDRAIAGAAEHGYIHEEALANELAAEMYLSMGKKKIAQVYITEAYYGYHRWGSTAKVKQIEKRYPDLILRSNHAMSTTGYAYASTGSISRTFKLDASLSSHSTTSSGISLDIATVVKASEAINNEISLESLPRTLLHIILENAGAQKGCLILVKDEQLIIEAIDSSMIDSQITLLSTPVEESELVPKKLINYVARTQQPLVIRDAKLDPVSNKDIYIQNHECKSILCVPIFYQAKFIGIFYLENNLITGAFTPERLELLKILSSQAAIALRNARLYAKEQEKSQDLAAALLQLQQTQTQLVHTEKISSLGQLVAGVAHEVNNPVSFIFTNLTHAKRYIEDLINLLHLYQQHLPHPPAEITDEIEAIDLDFLLEDLPNMISSMKEGTHRIRDIMQSLRNFSRKDGLDKKAVNIHEGIETTLMILSHRLKAYPYRPAIQVVKNYADLPLIACYPGQLNQVFMNLLANAIDALEESNEGKNYTFIEQHPNVITISTTASNQQVKICIADNGLGISDSVKEKIFQAFFSTKPEGKGTGLGLSISHQIVTKVHSGTFECVSSPGEGAEFIIQIPIDRN</sequence>
<dbReference type="PANTHER" id="PTHR43642:SF1">
    <property type="entry name" value="HYBRID SIGNAL TRANSDUCTION HISTIDINE KINASE G"/>
    <property type="match status" value="1"/>
</dbReference>
<dbReference type="GO" id="GO:0005524">
    <property type="term" value="F:ATP binding"/>
    <property type="evidence" value="ECO:0007669"/>
    <property type="project" value="InterPro"/>
</dbReference>
<dbReference type="PANTHER" id="PTHR43642">
    <property type="entry name" value="HYBRID SIGNAL TRANSDUCTION HISTIDINE KINASE G"/>
    <property type="match status" value="1"/>
</dbReference>
<dbReference type="GO" id="GO:0000160">
    <property type="term" value="P:phosphorelay signal transduction system"/>
    <property type="evidence" value="ECO:0007669"/>
    <property type="project" value="UniProtKB-KW"/>
</dbReference>
<dbReference type="Gene3D" id="1.10.287.130">
    <property type="match status" value="1"/>
</dbReference>
<evidence type="ECO:0000259" key="6">
    <source>
        <dbReference type="PROSITE" id="PS50109"/>
    </source>
</evidence>
<dbReference type="PROSITE" id="PS00108">
    <property type="entry name" value="PROTEIN_KINASE_ST"/>
    <property type="match status" value="1"/>
</dbReference>
<dbReference type="PROSITE" id="PS50011">
    <property type="entry name" value="PROTEIN_KINASE_DOM"/>
    <property type="match status" value="1"/>
</dbReference>
<evidence type="ECO:0000256" key="2">
    <source>
        <dbReference type="ARBA" id="ARBA00012438"/>
    </source>
</evidence>
<evidence type="ECO:0000313" key="8">
    <source>
        <dbReference type="Proteomes" id="UP000218785"/>
    </source>
</evidence>
<gene>
    <name evidence="7" type="ORF">NIES37_24160</name>
</gene>
<reference evidence="7 8" key="1">
    <citation type="submission" date="2017-06" db="EMBL/GenBank/DDBJ databases">
        <title>Genome sequencing of cyanobaciteial culture collection at National Institute for Environmental Studies (NIES).</title>
        <authorList>
            <person name="Hirose Y."/>
            <person name="Shimura Y."/>
            <person name="Fujisawa T."/>
            <person name="Nakamura Y."/>
            <person name="Kawachi M."/>
        </authorList>
    </citation>
    <scope>NUCLEOTIDE SEQUENCE [LARGE SCALE GENOMIC DNA]</scope>
    <source>
        <strain evidence="7 8">NIES-37</strain>
    </source>
</reference>
<evidence type="ECO:0000259" key="5">
    <source>
        <dbReference type="PROSITE" id="PS50011"/>
    </source>
</evidence>
<dbReference type="CDD" id="cd14014">
    <property type="entry name" value="STKc_PknB_like"/>
    <property type="match status" value="1"/>
</dbReference>
<name>A0A1Z4MY93_9CYAN</name>
<dbReference type="Pfam" id="PF02518">
    <property type="entry name" value="HATPase_c"/>
    <property type="match status" value="1"/>
</dbReference>
<dbReference type="Pfam" id="PF01590">
    <property type="entry name" value="GAF"/>
    <property type="match status" value="1"/>
</dbReference>
<dbReference type="Gene3D" id="3.30.565.10">
    <property type="entry name" value="Histidine kinase-like ATPase, C-terminal domain"/>
    <property type="match status" value="1"/>
</dbReference>
<dbReference type="SUPFAM" id="SSF56112">
    <property type="entry name" value="Protein kinase-like (PK-like)"/>
    <property type="match status" value="1"/>
</dbReference>
<dbReference type="EMBL" id="AP018248">
    <property type="protein sequence ID" value="BAY98466.1"/>
    <property type="molecule type" value="Genomic_DNA"/>
</dbReference>
<dbReference type="PRINTS" id="PR00344">
    <property type="entry name" value="BCTRLSENSOR"/>
</dbReference>
<dbReference type="Gene3D" id="3.30.450.40">
    <property type="match status" value="1"/>
</dbReference>
<organism evidence="7 8">
    <name type="scientific">Tolypothrix tenuis PCC 7101</name>
    <dbReference type="NCBI Taxonomy" id="231146"/>
    <lineage>
        <taxon>Bacteria</taxon>
        <taxon>Bacillati</taxon>
        <taxon>Cyanobacteriota</taxon>
        <taxon>Cyanophyceae</taxon>
        <taxon>Nostocales</taxon>
        <taxon>Tolypothrichaceae</taxon>
        <taxon>Tolypothrix</taxon>
    </lineage>
</organism>
<dbReference type="GO" id="GO:0004673">
    <property type="term" value="F:protein histidine kinase activity"/>
    <property type="evidence" value="ECO:0007669"/>
    <property type="project" value="UniProtKB-EC"/>
</dbReference>
<dbReference type="Gene3D" id="1.10.510.10">
    <property type="entry name" value="Transferase(Phosphotransferase) domain 1"/>
    <property type="match status" value="1"/>
</dbReference>
<feature type="domain" description="Histidine kinase" evidence="6">
    <location>
        <begin position="1575"/>
        <end position="1832"/>
    </location>
</feature>
<dbReference type="SUPFAM" id="SSF55781">
    <property type="entry name" value="GAF domain-like"/>
    <property type="match status" value="1"/>
</dbReference>
<dbReference type="InterPro" id="IPR027417">
    <property type="entry name" value="P-loop_NTPase"/>
</dbReference>
<keyword evidence="3 7" id="KW-0808">Transferase</keyword>
<dbReference type="PROSITE" id="PS50109">
    <property type="entry name" value="HIS_KIN"/>
    <property type="match status" value="1"/>
</dbReference>
<dbReference type="InterPro" id="IPR000719">
    <property type="entry name" value="Prot_kinase_dom"/>
</dbReference>
<dbReference type="InterPro" id="IPR003018">
    <property type="entry name" value="GAF"/>
</dbReference>
<dbReference type="SMART" id="SM00387">
    <property type="entry name" value="HATPase_c"/>
    <property type="match status" value="1"/>
</dbReference>
<dbReference type="SMART" id="SM00220">
    <property type="entry name" value="S_TKc"/>
    <property type="match status" value="1"/>
</dbReference>
<dbReference type="Pfam" id="PF13191">
    <property type="entry name" value="AAA_16"/>
    <property type="match status" value="1"/>
</dbReference>
<dbReference type="SMART" id="SM00065">
    <property type="entry name" value="GAF"/>
    <property type="match status" value="1"/>
</dbReference>
<dbReference type="SUPFAM" id="SSF48452">
    <property type="entry name" value="TPR-like"/>
    <property type="match status" value="1"/>
</dbReference>
<dbReference type="InterPro" id="IPR011009">
    <property type="entry name" value="Kinase-like_dom_sf"/>
</dbReference>
<dbReference type="Gene3D" id="3.30.200.20">
    <property type="entry name" value="Phosphorylase Kinase, domain 1"/>
    <property type="match status" value="1"/>
</dbReference>
<dbReference type="SUPFAM" id="SSF55874">
    <property type="entry name" value="ATPase domain of HSP90 chaperone/DNA topoisomerase II/histidine kinase"/>
    <property type="match status" value="1"/>
</dbReference>
<dbReference type="InterPro" id="IPR029016">
    <property type="entry name" value="GAF-like_dom_sf"/>
</dbReference>
<keyword evidence="8" id="KW-1185">Reference proteome</keyword>
<evidence type="ECO:0000256" key="3">
    <source>
        <dbReference type="ARBA" id="ARBA00022777"/>
    </source>
</evidence>
<evidence type="ECO:0000256" key="4">
    <source>
        <dbReference type="ARBA" id="ARBA00023012"/>
    </source>
</evidence>
<dbReference type="InterPro" id="IPR011990">
    <property type="entry name" value="TPR-like_helical_dom_sf"/>
</dbReference>
<dbReference type="EC" id="2.7.13.3" evidence="2"/>
<keyword evidence="3 7" id="KW-0418">Kinase</keyword>
<comment type="catalytic activity">
    <reaction evidence="1">
        <text>ATP + protein L-histidine = ADP + protein N-phospho-L-histidine.</text>
        <dbReference type="EC" id="2.7.13.3"/>
    </reaction>
</comment>
<dbReference type="InterPro" id="IPR036890">
    <property type="entry name" value="HATPase_C_sf"/>
</dbReference>
<accession>A0A1Z4MY93</accession>
<keyword evidence="4" id="KW-0902">Two-component regulatory system</keyword>
<feature type="domain" description="Protein kinase" evidence="5">
    <location>
        <begin position="37"/>
        <end position="298"/>
    </location>
</feature>
<dbReference type="Gene3D" id="3.40.50.300">
    <property type="entry name" value="P-loop containing nucleotide triphosphate hydrolases"/>
    <property type="match status" value="1"/>
</dbReference>
<dbReference type="InterPro" id="IPR053159">
    <property type="entry name" value="Hybrid_Histidine_Kinase"/>
</dbReference>
<dbReference type="Pfam" id="PF00069">
    <property type="entry name" value="Pkinase"/>
    <property type="match status" value="1"/>
</dbReference>
<dbReference type="SUPFAM" id="SSF52540">
    <property type="entry name" value="P-loop containing nucleoside triphosphate hydrolases"/>
    <property type="match status" value="1"/>
</dbReference>
<dbReference type="InterPro" id="IPR008271">
    <property type="entry name" value="Ser/Thr_kinase_AS"/>
</dbReference>
<evidence type="ECO:0000256" key="1">
    <source>
        <dbReference type="ARBA" id="ARBA00000085"/>
    </source>
</evidence>